<dbReference type="PANTHER" id="PTHR33164:SF5">
    <property type="entry name" value="ORGANIC HYDROPEROXIDE RESISTANCE TRANSCRIPTIONAL REGULATOR"/>
    <property type="match status" value="1"/>
</dbReference>
<proteinExistence type="predicted"/>
<keyword evidence="4" id="KW-0238">DNA-binding</keyword>
<dbReference type="Gene3D" id="1.10.10.10">
    <property type="entry name" value="Winged helix-like DNA-binding domain superfamily/Winged helix DNA-binding domain"/>
    <property type="match status" value="1"/>
</dbReference>
<dbReference type="InterPro" id="IPR000835">
    <property type="entry name" value="HTH_MarR-typ"/>
</dbReference>
<dbReference type="GO" id="GO:0005737">
    <property type="term" value="C:cytoplasm"/>
    <property type="evidence" value="ECO:0007669"/>
    <property type="project" value="UniProtKB-SubCell"/>
</dbReference>
<dbReference type="SMART" id="SM00347">
    <property type="entry name" value="HTH_MARR"/>
    <property type="match status" value="1"/>
</dbReference>
<dbReference type="InterPro" id="IPR036388">
    <property type="entry name" value="WH-like_DNA-bd_sf"/>
</dbReference>
<dbReference type="FunFam" id="1.10.10.10:FF:000163">
    <property type="entry name" value="MarR family transcriptional regulator"/>
    <property type="match status" value="1"/>
</dbReference>
<reference evidence="7 8" key="1">
    <citation type="submission" date="2018-07" db="EMBL/GenBank/DDBJ databases">
        <title>Modular assembly of carbohydrate-degrading microbial communities in the ocean.</title>
        <authorList>
            <person name="Enke T.N."/>
            <person name="Datta M.S."/>
            <person name="Schwartzman J.A."/>
            <person name="Cermak N."/>
            <person name="Schmitz D.A."/>
            <person name="Barrere J."/>
            <person name="Cordero O.X."/>
        </authorList>
    </citation>
    <scope>NUCLEOTIDE SEQUENCE [LARGE SCALE GENOMIC DNA]</scope>
    <source>
        <strain evidence="7 8">C3M10</strain>
    </source>
</reference>
<evidence type="ECO:0000259" key="6">
    <source>
        <dbReference type="PROSITE" id="PS50995"/>
    </source>
</evidence>
<protein>
    <submittedName>
        <fullName evidence="7">MarR family transcriptional regulator</fullName>
    </submittedName>
</protein>
<dbReference type="PANTHER" id="PTHR33164">
    <property type="entry name" value="TRANSCRIPTIONAL REGULATOR, MARR FAMILY"/>
    <property type="match status" value="1"/>
</dbReference>
<evidence type="ECO:0000256" key="5">
    <source>
        <dbReference type="ARBA" id="ARBA00023163"/>
    </source>
</evidence>
<dbReference type="Pfam" id="PF22381">
    <property type="entry name" value="Staph_reg_Sar_Rot"/>
    <property type="match status" value="1"/>
</dbReference>
<dbReference type="InterPro" id="IPR055166">
    <property type="entry name" value="Transc_reg_Sar_Rot_HTH"/>
</dbReference>
<keyword evidence="5" id="KW-0804">Transcription</keyword>
<sequence length="145" mass="16208">MTDQTMTLDDHLCFALYSANHAMGRLYRPLLSKLGLTYPQYLVLIALWDQDARKVNDLGADLSLESNTLTPLLKRMEAGGLVVRRRNPKDERSVIVSLTDLGRALEAQSAEISRCILETAGNDAKELIDLRDRIRVLADRLRAAG</sequence>
<keyword evidence="3" id="KW-0805">Transcription regulation</keyword>
<dbReference type="GO" id="GO:0006950">
    <property type="term" value="P:response to stress"/>
    <property type="evidence" value="ECO:0007669"/>
    <property type="project" value="TreeGrafter"/>
</dbReference>
<dbReference type="GO" id="GO:0003677">
    <property type="term" value="F:DNA binding"/>
    <property type="evidence" value="ECO:0007669"/>
    <property type="project" value="UniProtKB-KW"/>
</dbReference>
<evidence type="ECO:0000256" key="3">
    <source>
        <dbReference type="ARBA" id="ARBA00023015"/>
    </source>
</evidence>
<dbReference type="PROSITE" id="PS50995">
    <property type="entry name" value="HTH_MARR_2"/>
    <property type="match status" value="1"/>
</dbReference>
<evidence type="ECO:0000256" key="4">
    <source>
        <dbReference type="ARBA" id="ARBA00023125"/>
    </source>
</evidence>
<name>A0A366WYZ2_9RHOB</name>
<evidence type="ECO:0000256" key="1">
    <source>
        <dbReference type="ARBA" id="ARBA00004496"/>
    </source>
</evidence>
<comment type="caution">
    <text evidence="7">The sequence shown here is derived from an EMBL/GenBank/DDBJ whole genome shotgun (WGS) entry which is preliminary data.</text>
</comment>
<dbReference type="AlphaFoldDB" id="A0A366WYZ2"/>
<feature type="domain" description="HTH marR-type" evidence="6">
    <location>
        <begin position="9"/>
        <end position="139"/>
    </location>
</feature>
<keyword evidence="2" id="KW-0963">Cytoplasm</keyword>
<dbReference type="InterPro" id="IPR039422">
    <property type="entry name" value="MarR/SlyA-like"/>
</dbReference>
<organism evidence="7 8">
    <name type="scientific">Phaeobacter gallaeciensis</name>
    <dbReference type="NCBI Taxonomy" id="60890"/>
    <lineage>
        <taxon>Bacteria</taxon>
        <taxon>Pseudomonadati</taxon>
        <taxon>Pseudomonadota</taxon>
        <taxon>Alphaproteobacteria</taxon>
        <taxon>Rhodobacterales</taxon>
        <taxon>Roseobacteraceae</taxon>
        <taxon>Phaeobacter</taxon>
    </lineage>
</organism>
<accession>A0A366WYZ2</accession>
<dbReference type="Proteomes" id="UP000252706">
    <property type="component" value="Unassembled WGS sequence"/>
</dbReference>
<comment type="subcellular location">
    <subcellularLocation>
        <location evidence="1">Cytoplasm</location>
    </subcellularLocation>
</comment>
<evidence type="ECO:0000313" key="7">
    <source>
        <dbReference type="EMBL" id="RBW53961.1"/>
    </source>
</evidence>
<dbReference type="OrthoDB" id="9806864at2"/>
<dbReference type="InterPro" id="IPR036390">
    <property type="entry name" value="WH_DNA-bd_sf"/>
</dbReference>
<dbReference type="SUPFAM" id="SSF46785">
    <property type="entry name" value="Winged helix' DNA-binding domain"/>
    <property type="match status" value="1"/>
</dbReference>
<evidence type="ECO:0000313" key="8">
    <source>
        <dbReference type="Proteomes" id="UP000252706"/>
    </source>
</evidence>
<dbReference type="GO" id="GO:0003700">
    <property type="term" value="F:DNA-binding transcription factor activity"/>
    <property type="evidence" value="ECO:0007669"/>
    <property type="project" value="InterPro"/>
</dbReference>
<evidence type="ECO:0000256" key="2">
    <source>
        <dbReference type="ARBA" id="ARBA00022490"/>
    </source>
</evidence>
<gene>
    <name evidence="7" type="ORF">DS909_13065</name>
</gene>
<dbReference type="EMBL" id="QOCE01000033">
    <property type="protein sequence ID" value="RBW53961.1"/>
    <property type="molecule type" value="Genomic_DNA"/>
</dbReference>